<proteinExistence type="predicted"/>
<feature type="signal peptide" evidence="1">
    <location>
        <begin position="1"/>
        <end position="26"/>
    </location>
</feature>
<dbReference type="EMBL" id="PIPK01000005">
    <property type="protein sequence ID" value="RUO24842.1"/>
    <property type="molecule type" value="Genomic_DNA"/>
</dbReference>
<sequence length="355" mass="40986">MPSRPPHWACYLAACIFACLHGTAVAQQSDPTEPEQTQQQTTEAQVEEAAQRERKRTDDIADEDEEMMIDSFQQGVERSVNATARWFDNFFGDGRSFDDSDYRSQGRVSLAPEWSAYNGWKLRSRFRAQVNLPYAEERFSAFIGRVDTDDYVVGDDGERRASVLRNVNSDSEWLVGLGFNPGQGEESRFSITGGVRGGLSADLYTEGRYLYQIRFTETIQVRTRSALFWRDSDGFGFDQRVDYEQTWGNDWLGRIALEGTSAERIDGIRWRNSASLYHLYTEDKAVAVDFWYRGESKAPVSDEDFGVRLIHRQSWLRDWFFVESWVGSHWPKSEPGEVREQAWLVGLEFEVWFGR</sequence>
<dbReference type="Proteomes" id="UP000287865">
    <property type="component" value="Unassembled WGS sequence"/>
</dbReference>
<evidence type="ECO:0000256" key="1">
    <source>
        <dbReference type="SAM" id="SignalP"/>
    </source>
</evidence>
<dbReference type="RefSeq" id="WP_111569179.1">
    <property type="nucleotide sequence ID" value="NZ_PIPK01000005.1"/>
</dbReference>
<evidence type="ECO:0008006" key="6">
    <source>
        <dbReference type="Google" id="ProtNLM"/>
    </source>
</evidence>
<accession>A0A327X161</accession>
<protein>
    <recommendedName>
        <fullName evidence="6">Phosphate-selective porin O/P</fullName>
    </recommendedName>
</protein>
<dbReference type="Proteomes" id="UP000249203">
    <property type="component" value="Unassembled WGS sequence"/>
</dbReference>
<reference evidence="2 4" key="2">
    <citation type="submission" date="2018-06" db="EMBL/GenBank/DDBJ databases">
        <title>Genomic Encyclopedia of Type Strains, Phase III (KMG-III): the genomes of soil and plant-associated and newly described type strains.</title>
        <authorList>
            <person name="Whitman W."/>
        </authorList>
    </citation>
    <scope>NUCLEOTIDE SEQUENCE [LARGE SCALE GENOMIC DNA]</scope>
    <source>
        <strain evidence="2 4">CGMCC 1.15366</strain>
    </source>
</reference>
<dbReference type="AlphaFoldDB" id="A0A327X161"/>
<keyword evidence="1" id="KW-0732">Signal</keyword>
<feature type="chain" id="PRO_5016392803" description="Phosphate-selective porin O/P" evidence="1">
    <location>
        <begin position="27"/>
        <end position="355"/>
    </location>
</feature>
<gene>
    <name evidence="2" type="ORF">B0I24_10587</name>
    <name evidence="3" type="ORF">CWE07_07305</name>
</gene>
<keyword evidence="5" id="KW-1185">Reference proteome</keyword>
<name>A0A327X161_9GAMM</name>
<dbReference type="OrthoDB" id="7054989at2"/>
<evidence type="ECO:0000313" key="5">
    <source>
        <dbReference type="Proteomes" id="UP000287865"/>
    </source>
</evidence>
<evidence type="ECO:0000313" key="4">
    <source>
        <dbReference type="Proteomes" id="UP000249203"/>
    </source>
</evidence>
<evidence type="ECO:0000313" key="2">
    <source>
        <dbReference type="EMBL" id="RAJ98335.1"/>
    </source>
</evidence>
<comment type="caution">
    <text evidence="2">The sequence shown here is derived from an EMBL/GenBank/DDBJ whole genome shotgun (WGS) entry which is preliminary data.</text>
</comment>
<organism evidence="2 4">
    <name type="scientific">Aliidiomarina maris</name>
    <dbReference type="NCBI Taxonomy" id="531312"/>
    <lineage>
        <taxon>Bacteria</taxon>
        <taxon>Pseudomonadati</taxon>
        <taxon>Pseudomonadota</taxon>
        <taxon>Gammaproteobacteria</taxon>
        <taxon>Alteromonadales</taxon>
        <taxon>Idiomarinaceae</taxon>
        <taxon>Aliidiomarina</taxon>
    </lineage>
</organism>
<dbReference type="EMBL" id="QLMD01000005">
    <property type="protein sequence ID" value="RAJ98335.1"/>
    <property type="molecule type" value="Genomic_DNA"/>
</dbReference>
<reference evidence="3 5" key="1">
    <citation type="journal article" date="2018" name="Front. Microbiol.">
        <title>Genome-Based Analysis Reveals the Taxonomy and Diversity of the Family Idiomarinaceae.</title>
        <authorList>
            <person name="Liu Y."/>
            <person name="Lai Q."/>
            <person name="Shao Z."/>
        </authorList>
    </citation>
    <scope>NUCLEOTIDE SEQUENCE [LARGE SCALE GENOMIC DNA]</scope>
    <source>
        <strain evidence="3 5">CF12-14</strain>
    </source>
</reference>
<evidence type="ECO:0000313" key="3">
    <source>
        <dbReference type="EMBL" id="RUO24842.1"/>
    </source>
</evidence>